<gene>
    <name evidence="3" type="ORF">ACFOGI_07660</name>
</gene>
<keyword evidence="3" id="KW-0489">Methyltransferase</keyword>
<dbReference type="InterPro" id="IPR052933">
    <property type="entry name" value="DNA_Protect_Modify"/>
</dbReference>
<dbReference type="GO" id="GO:0032259">
    <property type="term" value="P:methylation"/>
    <property type="evidence" value="ECO:0007669"/>
    <property type="project" value="UniProtKB-KW"/>
</dbReference>
<dbReference type="Gene3D" id="3.40.50.150">
    <property type="entry name" value="Vaccinia Virus protein VP39"/>
    <property type="match status" value="1"/>
</dbReference>
<evidence type="ECO:0000259" key="1">
    <source>
        <dbReference type="Pfam" id="PF02384"/>
    </source>
</evidence>
<reference evidence="4" key="1">
    <citation type="journal article" date="2019" name="Int. J. Syst. Evol. Microbiol.">
        <title>The Global Catalogue of Microorganisms (GCM) 10K type strain sequencing project: providing services to taxonomists for standard genome sequencing and annotation.</title>
        <authorList>
            <consortium name="The Broad Institute Genomics Platform"/>
            <consortium name="The Broad Institute Genome Sequencing Center for Infectious Disease"/>
            <person name="Wu L."/>
            <person name="Ma J."/>
        </authorList>
    </citation>
    <scope>NUCLEOTIDE SEQUENCE [LARGE SCALE GENOMIC DNA]</scope>
    <source>
        <strain evidence="4">KCTC 13128</strain>
    </source>
</reference>
<dbReference type="InterPro" id="IPR029063">
    <property type="entry name" value="SAM-dependent_MTases_sf"/>
</dbReference>
<dbReference type="PIRSF" id="PIRSF026567">
    <property type="entry name" value="Adenine_mtase_bact_prd"/>
    <property type="match status" value="1"/>
</dbReference>
<dbReference type="CDD" id="cd02440">
    <property type="entry name" value="AdoMet_MTases"/>
    <property type="match status" value="1"/>
</dbReference>
<name>A0ABV7CUU4_9BACI</name>
<protein>
    <submittedName>
        <fullName evidence="3">Class I SAM-dependent methyltransferase</fullName>
    </submittedName>
</protein>
<organism evidence="3 4">
    <name type="scientific">Virgibacillus xinjiangensis</name>
    <dbReference type="NCBI Taxonomy" id="393090"/>
    <lineage>
        <taxon>Bacteria</taxon>
        <taxon>Bacillati</taxon>
        <taxon>Bacillota</taxon>
        <taxon>Bacilli</taxon>
        <taxon>Bacillales</taxon>
        <taxon>Bacillaceae</taxon>
        <taxon>Virgibacillus</taxon>
    </lineage>
</organism>
<dbReference type="SUPFAM" id="SSF53335">
    <property type="entry name" value="S-adenosyl-L-methionine-dependent methyltransferases"/>
    <property type="match status" value="1"/>
</dbReference>
<evidence type="ECO:0000313" key="4">
    <source>
        <dbReference type="Proteomes" id="UP001595279"/>
    </source>
</evidence>
<evidence type="ECO:0000313" key="3">
    <source>
        <dbReference type="EMBL" id="MFC3040126.1"/>
    </source>
</evidence>
<dbReference type="Pfam" id="PF21106">
    <property type="entry name" value="YtxK_like"/>
    <property type="match status" value="1"/>
</dbReference>
<dbReference type="InterPro" id="IPR016843">
    <property type="entry name" value="S-AdoMet-dep_Ade-MeTrfase_prd"/>
</dbReference>
<dbReference type="PRINTS" id="PR00507">
    <property type="entry name" value="N12N6MTFRASE"/>
</dbReference>
<evidence type="ECO:0000259" key="2">
    <source>
        <dbReference type="Pfam" id="PF21106"/>
    </source>
</evidence>
<keyword evidence="4" id="KW-1185">Reference proteome</keyword>
<dbReference type="EMBL" id="JBHRSA010000031">
    <property type="protein sequence ID" value="MFC3040126.1"/>
    <property type="molecule type" value="Genomic_DNA"/>
</dbReference>
<dbReference type="Proteomes" id="UP001595279">
    <property type="component" value="Unassembled WGS sequence"/>
</dbReference>
<dbReference type="InterPro" id="IPR048375">
    <property type="entry name" value="YtxK-like_N"/>
</dbReference>
<dbReference type="Gene3D" id="1.10.150.470">
    <property type="match status" value="1"/>
</dbReference>
<dbReference type="PANTHER" id="PTHR41313:SF1">
    <property type="entry name" value="DNA METHYLASE ADENINE-SPECIFIC DOMAIN-CONTAINING PROTEIN"/>
    <property type="match status" value="1"/>
</dbReference>
<feature type="domain" description="DNA methylase adenine-specific" evidence="1">
    <location>
        <begin position="95"/>
        <end position="288"/>
    </location>
</feature>
<feature type="domain" description="YtxK-like N-terminal helical" evidence="2">
    <location>
        <begin position="7"/>
        <end position="85"/>
    </location>
</feature>
<accession>A0ABV7CUU4</accession>
<proteinExistence type="predicted"/>
<dbReference type="GO" id="GO:0008168">
    <property type="term" value="F:methyltransferase activity"/>
    <property type="evidence" value="ECO:0007669"/>
    <property type="project" value="UniProtKB-KW"/>
</dbReference>
<dbReference type="RefSeq" id="WP_390270912.1">
    <property type="nucleotide sequence ID" value="NZ_JBHRSA010000031.1"/>
</dbReference>
<dbReference type="Pfam" id="PF02384">
    <property type="entry name" value="N6_Mtase"/>
    <property type="match status" value="1"/>
</dbReference>
<dbReference type="InterPro" id="IPR003356">
    <property type="entry name" value="DNA_methylase_A-5"/>
</dbReference>
<keyword evidence="3" id="KW-0808">Transferase</keyword>
<comment type="caution">
    <text evidence="3">The sequence shown here is derived from an EMBL/GenBank/DDBJ whole genome shotgun (WGS) entry which is preliminary data.</text>
</comment>
<dbReference type="PANTHER" id="PTHR41313">
    <property type="entry name" value="ADENINE-SPECIFIC METHYLTRANSFERASE"/>
    <property type="match status" value="1"/>
</dbReference>
<sequence length="332" mass="37478">MEKTKVEELFEWLDHTTETIQQHQEEPYLDSLSFTMEIMFLGEVPEDTDDILTHKLQQALQGLDLDHFQTGEIRKAVQLAILKGMKDSTQQQHLITPETVAMLVGYFTEKLAKSKEQLTLFDPAAGTANLLTTVLSRLEQEAEAYAGEVDPTLINLAALNANLQKQKVEFFHQDSLRPFLLDPVDMVVSDLPVGYYPDDIRASEYELRADEGHSYAHHLFIEQSLNYVKPGGYLIFVVPDFLFDSDQSDKLHSFLQENAHIVGVVRLPESAFKSEKQIKSILLLQKKGNGAEAPKQPLLAQVPSFKNANAMADILGKMNQWFAQYTGSSQNH</sequence>